<organism evidence="2 3">
    <name type="scientific">SAR92 clade bacterium</name>
    <dbReference type="NCBI Taxonomy" id="2315479"/>
    <lineage>
        <taxon>Bacteria</taxon>
        <taxon>Pseudomonadati</taxon>
        <taxon>Pseudomonadota</taxon>
        <taxon>Gammaproteobacteria</taxon>
        <taxon>Cellvibrionales</taxon>
        <taxon>Porticoccaceae</taxon>
        <taxon>SAR92 clade</taxon>
    </lineage>
</organism>
<dbReference type="AlphaFoldDB" id="A0A520LPG8"/>
<evidence type="ECO:0000313" key="2">
    <source>
        <dbReference type="EMBL" id="RZO08883.1"/>
    </source>
</evidence>
<dbReference type="Proteomes" id="UP000318148">
    <property type="component" value="Unassembled WGS sequence"/>
</dbReference>
<evidence type="ECO:0000313" key="3">
    <source>
        <dbReference type="Proteomes" id="UP000318148"/>
    </source>
</evidence>
<dbReference type="Gene3D" id="2.60.40.3340">
    <property type="entry name" value="Domain of unknown function DUF4426"/>
    <property type="match status" value="1"/>
</dbReference>
<protein>
    <submittedName>
        <fullName evidence="2">DUF4426 domain-containing protein</fullName>
    </submittedName>
</protein>
<name>A0A520LPG8_9GAMM</name>
<feature type="domain" description="DUF4426" evidence="1">
    <location>
        <begin position="27"/>
        <end position="146"/>
    </location>
</feature>
<dbReference type="EMBL" id="SHBO01000001">
    <property type="protein sequence ID" value="RZO08883.1"/>
    <property type="molecule type" value="Genomic_DNA"/>
</dbReference>
<proteinExistence type="predicted"/>
<dbReference type="InterPro" id="IPR025218">
    <property type="entry name" value="DUF4426"/>
</dbReference>
<reference evidence="2 3" key="1">
    <citation type="submission" date="2019-02" db="EMBL/GenBank/DDBJ databases">
        <title>Prokaryotic population dynamics and viral predation in marine succession experiment using metagenomics: the confinement effect.</title>
        <authorList>
            <person name="Haro-Moreno J.M."/>
            <person name="Rodriguez-Valera F."/>
            <person name="Lopez-Perez M."/>
        </authorList>
    </citation>
    <scope>NUCLEOTIDE SEQUENCE [LARGE SCALE GENOMIC DNA]</scope>
    <source>
        <strain evidence="2">MED-G169</strain>
    </source>
</reference>
<gene>
    <name evidence="2" type="ORF">EVB02_00080</name>
</gene>
<sequence length="146" mass="17019">MQTLKWQLIFLFIFFGDNTYANDSIFKQVGEYKIFFSAFNSSFIPADIASSYKIVRGKDRGLVNVSIMKDIAVGVPVQIKGEVSNILQQSQKLKFFPVQEGKSLYYLAPFEFDNEDYLTFSINIEHENKIEIPNYTFKFQKKMYTD</sequence>
<comment type="caution">
    <text evidence="2">The sequence shown here is derived from an EMBL/GenBank/DDBJ whole genome shotgun (WGS) entry which is preliminary data.</text>
</comment>
<dbReference type="Pfam" id="PF14467">
    <property type="entry name" value="DUF4426"/>
    <property type="match status" value="1"/>
</dbReference>
<accession>A0A520LPG8</accession>
<evidence type="ECO:0000259" key="1">
    <source>
        <dbReference type="Pfam" id="PF14467"/>
    </source>
</evidence>